<dbReference type="InterPro" id="IPR051242">
    <property type="entry name" value="WD-EF-hand_domain"/>
</dbReference>
<evidence type="ECO:0000256" key="2">
    <source>
        <dbReference type="ARBA" id="ARBA00022737"/>
    </source>
</evidence>
<dbReference type="Pfam" id="PF00400">
    <property type="entry name" value="WD40"/>
    <property type="match status" value="3"/>
</dbReference>
<evidence type="ECO:0000313" key="4">
    <source>
        <dbReference type="EMBL" id="KAK1793801.1"/>
    </source>
</evidence>
<dbReference type="InterPro" id="IPR011047">
    <property type="entry name" value="Quinoprotein_ADH-like_sf"/>
</dbReference>
<gene>
    <name evidence="4" type="ORF">P4O66_001530</name>
</gene>
<dbReference type="PANTHER" id="PTHR44324:SF3">
    <property type="entry name" value="WD REPEAT-CONTAINING PROTEIN 49-LIKE"/>
    <property type="match status" value="1"/>
</dbReference>
<keyword evidence="5" id="KW-1185">Reference proteome</keyword>
<reference evidence="4" key="1">
    <citation type="submission" date="2023-03" db="EMBL/GenBank/DDBJ databases">
        <title>Electrophorus voltai genome.</title>
        <authorList>
            <person name="Bian C."/>
        </authorList>
    </citation>
    <scope>NUCLEOTIDE SEQUENCE</scope>
    <source>
        <strain evidence="4">CB-2022</strain>
        <tissue evidence="4">Muscle</tissue>
    </source>
</reference>
<dbReference type="PROSITE" id="PS00678">
    <property type="entry name" value="WD_REPEATS_1"/>
    <property type="match status" value="1"/>
</dbReference>
<dbReference type="InterPro" id="IPR015943">
    <property type="entry name" value="WD40/YVTN_repeat-like_dom_sf"/>
</dbReference>
<dbReference type="PROSITE" id="PS50294">
    <property type="entry name" value="WD_REPEATS_REGION"/>
    <property type="match status" value="1"/>
</dbReference>
<evidence type="ECO:0000256" key="3">
    <source>
        <dbReference type="PROSITE-ProRule" id="PRU00221"/>
    </source>
</evidence>
<feature type="repeat" description="WD" evidence="3">
    <location>
        <begin position="298"/>
        <end position="339"/>
    </location>
</feature>
<feature type="repeat" description="WD" evidence="3">
    <location>
        <begin position="591"/>
        <end position="632"/>
    </location>
</feature>
<accession>A0AAD9DTW6</accession>
<keyword evidence="2" id="KW-0677">Repeat</keyword>
<feature type="repeat" description="WD" evidence="3">
    <location>
        <begin position="506"/>
        <end position="540"/>
    </location>
</feature>
<dbReference type="Gene3D" id="2.130.10.10">
    <property type="entry name" value="YVTN repeat-like/Quinoprotein amine dehydrogenase"/>
    <property type="match status" value="3"/>
</dbReference>
<proteinExistence type="predicted"/>
<dbReference type="Proteomes" id="UP001239994">
    <property type="component" value="Unassembled WGS sequence"/>
</dbReference>
<comment type="caution">
    <text evidence="4">The sequence shown here is derived from an EMBL/GenBank/DDBJ whole genome shotgun (WGS) entry which is preliminary data.</text>
</comment>
<organism evidence="4 5">
    <name type="scientific">Electrophorus voltai</name>
    <dbReference type="NCBI Taxonomy" id="2609070"/>
    <lineage>
        <taxon>Eukaryota</taxon>
        <taxon>Metazoa</taxon>
        <taxon>Chordata</taxon>
        <taxon>Craniata</taxon>
        <taxon>Vertebrata</taxon>
        <taxon>Euteleostomi</taxon>
        <taxon>Actinopterygii</taxon>
        <taxon>Neopterygii</taxon>
        <taxon>Teleostei</taxon>
        <taxon>Ostariophysi</taxon>
        <taxon>Gymnotiformes</taxon>
        <taxon>Gymnotoidei</taxon>
        <taxon>Gymnotidae</taxon>
        <taxon>Electrophorus</taxon>
    </lineage>
</organism>
<sequence>MGGNQRLKSKPTQTWENMKTPHGYGRQSACLQDSLQLHHLLLLRDSFCRKQSVNSRSRKSTGACDPSSSGGTLRLDEIRSVLTTTLGEACWTSQMEELFQKADILTSMDGSRDGCVSWEKLCVYILQQHKQTGDSSEANHDVFSSEPLIRHCLHNKQEPITRIVEVSHPPPLRYVTISKGGNMIVWNSNLRAVKTLELSGDTGERSGSFKKFHGWTTDAIYMPNVHKIAVATMSRDIRLFDVSSSACFEEFRLFGNKPSWGVHCFDISWSLNVLVTAGLEPSIRMWNRYVTSRPVSVLHGHTTTVVDVLIHQALARIFSYSKDAVLKIWDIQSQYCVKTLPLRFPNIQVGLSPEHGSFPLLLSLAGDHALLVSCREYLALLRLQHVGSKDGPKNFSCTLYIPDLKQERPKGSLPPGLWADPSSLAGESAEGKGLWLQLCRLEIPIAPPNRPLSGLLECPFEDGQGHCEGTFLQVVTACMDSSVVVWDVSTGRKHTEVEKAHGHEEITAMAADPGQHRLVTAAANGTIKVWNLLNGQPLHKLEAVSDTEVTGVICLHDNKLLAVGWSQVVAQYSIGDLQDIYVKADEPWKSGQLHSDDILAVDHCPCLRLLATGSYDGEIIVWMVDTQRPVTRIQRPQSGRVYPPIDRLLFLQKRAQDSQCRGKPLLLSSQAGYICWWNVSGPKHKHGQFYVPHRVNECVKGLNTNNENSLLITGDGTGSIQIWDISQYDLSDEFVDKEPPLLCAWRAHEGAIVSMELLEQSGQMFLVTVSVDHSARLWTSDGGCVGSFGQEQQWDLSNPLTYQVNRLYSVAQPLKFLKGNADFYTVAFSNPMAL</sequence>
<dbReference type="AlphaFoldDB" id="A0AAD9DTW6"/>
<dbReference type="SMART" id="SM00320">
    <property type="entry name" value="WD40"/>
    <property type="match status" value="8"/>
</dbReference>
<dbReference type="EMBL" id="JAROKS010000017">
    <property type="protein sequence ID" value="KAK1793801.1"/>
    <property type="molecule type" value="Genomic_DNA"/>
</dbReference>
<dbReference type="PANTHER" id="PTHR44324">
    <property type="entry name" value="WD40 REPEAT DOMAIN 95"/>
    <property type="match status" value="1"/>
</dbReference>
<dbReference type="InterPro" id="IPR019775">
    <property type="entry name" value="WD40_repeat_CS"/>
</dbReference>
<keyword evidence="1 3" id="KW-0853">WD repeat</keyword>
<name>A0AAD9DTW6_9TELE</name>
<dbReference type="SUPFAM" id="SSF50998">
    <property type="entry name" value="Quinoprotein alcohol dehydrogenase-like"/>
    <property type="match status" value="1"/>
</dbReference>
<evidence type="ECO:0000256" key="1">
    <source>
        <dbReference type="ARBA" id="ARBA00022574"/>
    </source>
</evidence>
<protein>
    <recommendedName>
        <fullName evidence="6">EF-hand domain-containing protein</fullName>
    </recommendedName>
</protein>
<dbReference type="PROSITE" id="PS50082">
    <property type="entry name" value="WD_REPEATS_2"/>
    <property type="match status" value="3"/>
</dbReference>
<evidence type="ECO:0008006" key="6">
    <source>
        <dbReference type="Google" id="ProtNLM"/>
    </source>
</evidence>
<evidence type="ECO:0000313" key="5">
    <source>
        <dbReference type="Proteomes" id="UP001239994"/>
    </source>
</evidence>
<dbReference type="InterPro" id="IPR001680">
    <property type="entry name" value="WD40_rpt"/>
</dbReference>